<keyword evidence="2" id="KW-1185">Reference proteome</keyword>
<dbReference type="RefSeq" id="WP_147140972.1">
    <property type="nucleotide sequence ID" value="NZ_BAABIJ010000003.1"/>
</dbReference>
<comment type="caution">
    <text evidence="1">The sequence shown here is derived from an EMBL/GenBank/DDBJ whole genome shotgun (WGS) entry which is preliminary data.</text>
</comment>
<proteinExistence type="predicted"/>
<dbReference type="AlphaFoldDB" id="A0A562UXQ8"/>
<evidence type="ECO:0000313" key="2">
    <source>
        <dbReference type="Proteomes" id="UP000321617"/>
    </source>
</evidence>
<dbReference type="Proteomes" id="UP000321617">
    <property type="component" value="Unassembled WGS sequence"/>
</dbReference>
<gene>
    <name evidence="1" type="ORF">LX16_3857</name>
</gene>
<name>A0A562UXQ8_9ACTN</name>
<accession>A0A562UXQ8</accession>
<dbReference type="EMBL" id="VLLL01000007">
    <property type="protein sequence ID" value="TWJ10440.1"/>
    <property type="molecule type" value="Genomic_DNA"/>
</dbReference>
<organism evidence="1 2">
    <name type="scientific">Stackebrandtia albiflava</name>
    <dbReference type="NCBI Taxonomy" id="406432"/>
    <lineage>
        <taxon>Bacteria</taxon>
        <taxon>Bacillati</taxon>
        <taxon>Actinomycetota</taxon>
        <taxon>Actinomycetes</taxon>
        <taxon>Glycomycetales</taxon>
        <taxon>Glycomycetaceae</taxon>
        <taxon>Stackebrandtia</taxon>
    </lineage>
</organism>
<evidence type="ECO:0000313" key="1">
    <source>
        <dbReference type="EMBL" id="TWJ10440.1"/>
    </source>
</evidence>
<protein>
    <submittedName>
        <fullName evidence="1">Uncharacterized protein</fullName>
    </submittedName>
</protein>
<sequence length="65" mass="7461">MEQPSEESDDITEWPPRLQAVLDAYARLQADPVEWASYVAEGAEWERVAVADLCERLKDEPWPDS</sequence>
<reference evidence="1 2" key="1">
    <citation type="journal article" date="2013" name="Stand. Genomic Sci.">
        <title>Genomic Encyclopedia of Type Strains, Phase I: The one thousand microbial genomes (KMG-I) project.</title>
        <authorList>
            <person name="Kyrpides N.C."/>
            <person name="Woyke T."/>
            <person name="Eisen J.A."/>
            <person name="Garrity G."/>
            <person name="Lilburn T.G."/>
            <person name="Beck B.J."/>
            <person name="Whitman W.B."/>
            <person name="Hugenholtz P."/>
            <person name="Klenk H.P."/>
        </authorList>
    </citation>
    <scope>NUCLEOTIDE SEQUENCE [LARGE SCALE GENOMIC DNA]</scope>
    <source>
        <strain evidence="1 2">DSM 45044</strain>
    </source>
</reference>